<dbReference type="FunFam" id="2.40.10.10:FF:000034">
    <property type="entry name" value="Eupolytin"/>
    <property type="match status" value="1"/>
</dbReference>
<dbReference type="OrthoDB" id="5597713at2759"/>
<evidence type="ECO:0000256" key="2">
    <source>
        <dbReference type="ARBA" id="ARBA00022801"/>
    </source>
</evidence>
<accession>A0A8S1E4Y9</accession>
<dbReference type="PANTHER" id="PTHR24250">
    <property type="entry name" value="CHYMOTRYPSIN-RELATED"/>
    <property type="match status" value="1"/>
</dbReference>
<dbReference type="InterPro" id="IPR033116">
    <property type="entry name" value="TRYPSIN_SER"/>
</dbReference>
<dbReference type="InterPro" id="IPR001314">
    <property type="entry name" value="Peptidase_S1A"/>
</dbReference>
<organism evidence="8 9">
    <name type="scientific">Cloeon dipterum</name>
    <dbReference type="NCBI Taxonomy" id="197152"/>
    <lineage>
        <taxon>Eukaryota</taxon>
        <taxon>Metazoa</taxon>
        <taxon>Ecdysozoa</taxon>
        <taxon>Arthropoda</taxon>
        <taxon>Hexapoda</taxon>
        <taxon>Insecta</taxon>
        <taxon>Pterygota</taxon>
        <taxon>Palaeoptera</taxon>
        <taxon>Ephemeroptera</taxon>
        <taxon>Pisciforma</taxon>
        <taxon>Baetidae</taxon>
        <taxon>Cloeon</taxon>
    </lineage>
</organism>
<dbReference type="PROSITE" id="PS00135">
    <property type="entry name" value="TRYPSIN_SER"/>
    <property type="match status" value="1"/>
</dbReference>
<evidence type="ECO:0000259" key="7">
    <source>
        <dbReference type="PROSITE" id="PS50240"/>
    </source>
</evidence>
<protein>
    <recommendedName>
        <fullName evidence="7">Peptidase S1 domain-containing protein</fullName>
    </recommendedName>
</protein>
<dbReference type="CDD" id="cd00190">
    <property type="entry name" value="Tryp_SPc"/>
    <property type="match status" value="1"/>
</dbReference>
<keyword evidence="4" id="KW-1015">Disulfide bond</keyword>
<dbReference type="PROSITE" id="PS00134">
    <property type="entry name" value="TRYPSIN_HIS"/>
    <property type="match status" value="1"/>
</dbReference>
<dbReference type="Pfam" id="PF00089">
    <property type="entry name" value="Trypsin"/>
    <property type="match status" value="1"/>
</dbReference>
<feature type="chain" id="PRO_5035833281" description="Peptidase S1 domain-containing protein" evidence="6">
    <location>
        <begin position="16"/>
        <end position="320"/>
    </location>
</feature>
<proteinExistence type="predicted"/>
<dbReference type="SMART" id="SM00020">
    <property type="entry name" value="Tryp_SPc"/>
    <property type="match status" value="1"/>
</dbReference>
<dbReference type="InterPro" id="IPR018114">
    <property type="entry name" value="TRYPSIN_HIS"/>
</dbReference>
<evidence type="ECO:0000256" key="6">
    <source>
        <dbReference type="SAM" id="SignalP"/>
    </source>
</evidence>
<dbReference type="Proteomes" id="UP000494165">
    <property type="component" value="Unassembled WGS sequence"/>
</dbReference>
<evidence type="ECO:0000256" key="5">
    <source>
        <dbReference type="RuleBase" id="RU363034"/>
    </source>
</evidence>
<dbReference type="InterPro" id="IPR009003">
    <property type="entry name" value="Peptidase_S1_PA"/>
</dbReference>
<dbReference type="Gene3D" id="2.40.10.10">
    <property type="entry name" value="Trypsin-like serine proteases"/>
    <property type="match status" value="2"/>
</dbReference>
<evidence type="ECO:0000256" key="4">
    <source>
        <dbReference type="ARBA" id="ARBA00023157"/>
    </source>
</evidence>
<comment type="caution">
    <text evidence="8">The sequence shown here is derived from an EMBL/GenBank/DDBJ whole genome shotgun (WGS) entry which is preliminary data.</text>
</comment>
<keyword evidence="6" id="KW-0732">Signal</keyword>
<gene>
    <name evidence="8" type="ORF">CLODIP_2_CD15282</name>
</gene>
<feature type="domain" description="Peptidase S1" evidence="7">
    <location>
        <begin position="83"/>
        <end position="315"/>
    </location>
</feature>
<dbReference type="InterPro" id="IPR001254">
    <property type="entry name" value="Trypsin_dom"/>
</dbReference>
<evidence type="ECO:0000313" key="8">
    <source>
        <dbReference type="EMBL" id="CAB3385176.1"/>
    </source>
</evidence>
<reference evidence="8 9" key="1">
    <citation type="submission" date="2020-04" db="EMBL/GenBank/DDBJ databases">
        <authorList>
            <person name="Alioto T."/>
            <person name="Alioto T."/>
            <person name="Gomez Garrido J."/>
        </authorList>
    </citation>
    <scope>NUCLEOTIDE SEQUENCE [LARGE SCALE GENOMIC DNA]</scope>
</reference>
<dbReference type="AlphaFoldDB" id="A0A8S1E4Y9"/>
<keyword evidence="2 5" id="KW-0378">Hydrolase</keyword>
<dbReference type="SUPFAM" id="SSF50494">
    <property type="entry name" value="Trypsin-like serine proteases"/>
    <property type="match status" value="1"/>
</dbReference>
<name>A0A8S1E4Y9_9INSE</name>
<dbReference type="EMBL" id="CADEPI010000397">
    <property type="protein sequence ID" value="CAB3385176.1"/>
    <property type="molecule type" value="Genomic_DNA"/>
</dbReference>
<feature type="signal peptide" evidence="6">
    <location>
        <begin position="1"/>
        <end position="15"/>
    </location>
</feature>
<dbReference type="InterPro" id="IPR043504">
    <property type="entry name" value="Peptidase_S1_PA_chymotrypsin"/>
</dbReference>
<dbReference type="PROSITE" id="PS50240">
    <property type="entry name" value="TRYPSIN_DOM"/>
    <property type="match status" value="1"/>
</dbReference>
<keyword evidence="1 5" id="KW-0645">Protease</keyword>
<dbReference type="GO" id="GO:0004252">
    <property type="term" value="F:serine-type endopeptidase activity"/>
    <property type="evidence" value="ECO:0007669"/>
    <property type="project" value="InterPro"/>
</dbReference>
<keyword evidence="9" id="KW-1185">Reference proteome</keyword>
<sequence>MKLFIAFCILAAASAVDIRQIRPEVRYVEPLREPEMFTITEWQRVIENMQPRIDPPVLDRTMKKPQPPFAGKIFINAKDESRIVNGAVAVRGQFPWQAAVYIDSASFCGGSLISTTYILTAAHCAQGASYRVVLGVQNITRPETGSVSLTTTSKIVHPSYNPTTLNNDIALLRLPSAVTLSTYISLSRLPRLSDASNTFSGTLATVSGWGKPTDASTSVSDVLRYVSVPVITNTACAGVYGSTVVVASTLCCSGANGLSSCNGDSGGPLVYTESDGQRTQIGVVSFVASAGCASGNPSGYVRVTSFLNWISTNTGIAIRP</sequence>
<evidence type="ECO:0000313" key="9">
    <source>
        <dbReference type="Proteomes" id="UP000494165"/>
    </source>
</evidence>
<evidence type="ECO:0000256" key="3">
    <source>
        <dbReference type="ARBA" id="ARBA00022825"/>
    </source>
</evidence>
<evidence type="ECO:0000256" key="1">
    <source>
        <dbReference type="ARBA" id="ARBA00022670"/>
    </source>
</evidence>
<dbReference type="PANTHER" id="PTHR24250:SF50">
    <property type="entry name" value="PEPTIDASE S1 DOMAIN-CONTAINING PROTEIN"/>
    <property type="match status" value="1"/>
</dbReference>
<keyword evidence="3 5" id="KW-0720">Serine protease</keyword>
<dbReference type="PRINTS" id="PR00722">
    <property type="entry name" value="CHYMOTRYPSIN"/>
</dbReference>
<dbReference type="GO" id="GO:0006508">
    <property type="term" value="P:proteolysis"/>
    <property type="evidence" value="ECO:0007669"/>
    <property type="project" value="UniProtKB-KW"/>
</dbReference>